<dbReference type="AlphaFoldDB" id="A0A8S2P8B7"/>
<organism evidence="1 3">
    <name type="scientific">Rotaria magnacalcarata</name>
    <dbReference type="NCBI Taxonomy" id="392030"/>
    <lineage>
        <taxon>Eukaryota</taxon>
        <taxon>Metazoa</taxon>
        <taxon>Spiralia</taxon>
        <taxon>Gnathifera</taxon>
        <taxon>Rotifera</taxon>
        <taxon>Eurotatoria</taxon>
        <taxon>Bdelloidea</taxon>
        <taxon>Philodinida</taxon>
        <taxon>Philodinidae</taxon>
        <taxon>Rotaria</taxon>
    </lineage>
</organism>
<name>A0A8S2P8B7_9BILA</name>
<evidence type="ECO:0000313" key="1">
    <source>
        <dbReference type="EMBL" id="CAF4031162.1"/>
    </source>
</evidence>
<accession>A0A8S2P8B7</accession>
<comment type="caution">
    <text evidence="1">The sequence shown here is derived from an EMBL/GenBank/DDBJ whole genome shotgun (WGS) entry which is preliminary data.</text>
</comment>
<dbReference type="Proteomes" id="UP000681967">
    <property type="component" value="Unassembled WGS sequence"/>
</dbReference>
<gene>
    <name evidence="1" type="ORF">BYL167_LOCUS15340</name>
    <name evidence="2" type="ORF">GIL414_LOCUS50086</name>
</gene>
<proteinExistence type="predicted"/>
<evidence type="ECO:0000313" key="3">
    <source>
        <dbReference type="Proteomes" id="UP000681967"/>
    </source>
</evidence>
<dbReference type="EMBL" id="CAJOBH010005642">
    <property type="protein sequence ID" value="CAF4031162.1"/>
    <property type="molecule type" value="Genomic_DNA"/>
</dbReference>
<reference evidence="1" key="1">
    <citation type="submission" date="2021-02" db="EMBL/GenBank/DDBJ databases">
        <authorList>
            <person name="Nowell W R."/>
        </authorList>
    </citation>
    <scope>NUCLEOTIDE SEQUENCE</scope>
</reference>
<feature type="non-terminal residue" evidence="1">
    <location>
        <position position="1"/>
    </location>
</feature>
<protein>
    <submittedName>
        <fullName evidence="1">Uncharacterized protein</fullName>
    </submittedName>
</protein>
<dbReference type="Proteomes" id="UP000681720">
    <property type="component" value="Unassembled WGS sequence"/>
</dbReference>
<sequence>SYSLTSPSFNQNILDPNQSILEISTDYSANQIVSSHGRIYRFFYREETYTKPTKNSSSFVDYTSATCRFSIPIPLSEVAFVNIIIFNRDHNDSTTTVSIKNITLEDISRLIQFNKKFYTEPLLPIHSAHVASSTRNNNTTNHNVFLVDITSDKNDHESLNHNISVLDEKLF</sequence>
<evidence type="ECO:0000313" key="2">
    <source>
        <dbReference type="EMBL" id="CAF4865132.1"/>
    </source>
</evidence>
<dbReference type="EMBL" id="CAJOBJ010166101">
    <property type="protein sequence ID" value="CAF4865132.1"/>
    <property type="molecule type" value="Genomic_DNA"/>
</dbReference>